<evidence type="ECO:0000259" key="3">
    <source>
        <dbReference type="Pfam" id="PF17482"/>
    </source>
</evidence>
<dbReference type="Proteomes" id="UP000003165">
    <property type="component" value="Unassembled WGS sequence"/>
</dbReference>
<dbReference type="Pfam" id="PF04984">
    <property type="entry name" value="Phage_sheath_1"/>
    <property type="match status" value="1"/>
</dbReference>
<dbReference type="eggNOG" id="COG4386">
    <property type="taxonomic scope" value="Bacteria"/>
</dbReference>
<dbReference type="InterPro" id="IPR007067">
    <property type="entry name" value="Tail_sheath"/>
</dbReference>
<reference evidence="4 5" key="1">
    <citation type="submission" date="2009-02" db="EMBL/GenBank/DDBJ databases">
        <title>Sequencing of the draft genome and assembly of Lutiella nitroferrum 2002.</title>
        <authorList>
            <consortium name="US DOE Joint Genome Institute (JGI-PGF)"/>
            <person name="Lucas S."/>
            <person name="Copeland A."/>
            <person name="Lapidus A."/>
            <person name="Glavina del Rio T."/>
            <person name="Tice H."/>
            <person name="Bruce D."/>
            <person name="Goodwin L."/>
            <person name="Pitluck S."/>
            <person name="Larimer F."/>
            <person name="Land M.L."/>
            <person name="Hauser L."/>
            <person name="Coates J.D."/>
        </authorList>
    </citation>
    <scope>NUCLEOTIDE SEQUENCE [LARGE SCALE GENOMIC DNA]</scope>
    <source>
        <strain evidence="4 5">2002</strain>
    </source>
</reference>
<dbReference type="AlphaFoldDB" id="B9YYU9"/>
<dbReference type="Pfam" id="PF17482">
    <property type="entry name" value="Phage_sheath_1C"/>
    <property type="match status" value="1"/>
</dbReference>
<evidence type="ECO:0000259" key="2">
    <source>
        <dbReference type="Pfam" id="PF04984"/>
    </source>
</evidence>
<name>B9YYU9_9NEIS</name>
<keyword evidence="5" id="KW-1185">Reference proteome</keyword>
<dbReference type="PIRSF" id="PIRSF007349">
    <property type="entry name" value="Tsp_L"/>
    <property type="match status" value="1"/>
</dbReference>
<comment type="similarity">
    <text evidence="1">Belongs to the myoviridae tail sheath protein family.</text>
</comment>
<protein>
    <submittedName>
        <fullName evidence="4">Mu tail sheath family protein</fullName>
    </submittedName>
</protein>
<dbReference type="RefSeq" id="WP_008952304.1">
    <property type="nucleotide sequence ID" value="NZ_ACIS01000001.1"/>
</dbReference>
<dbReference type="InterPro" id="IPR020287">
    <property type="entry name" value="Tail_sheath_C"/>
</dbReference>
<evidence type="ECO:0000256" key="1">
    <source>
        <dbReference type="ARBA" id="ARBA00008005"/>
    </source>
</evidence>
<feature type="domain" description="Tail sheath protein subtilisin-like" evidence="2">
    <location>
        <begin position="205"/>
        <end position="368"/>
    </location>
</feature>
<organism evidence="4 5">
    <name type="scientific">Pseudogulbenkiania ferrooxidans 2002</name>
    <dbReference type="NCBI Taxonomy" id="279714"/>
    <lineage>
        <taxon>Bacteria</taxon>
        <taxon>Pseudomonadati</taxon>
        <taxon>Pseudomonadota</taxon>
        <taxon>Betaproteobacteria</taxon>
        <taxon>Neisseriales</taxon>
        <taxon>Chromobacteriaceae</taxon>
        <taxon>Pseudogulbenkiania</taxon>
    </lineage>
</organism>
<feature type="domain" description="Tail sheath protein C-terminal" evidence="3">
    <location>
        <begin position="377"/>
        <end position="489"/>
    </location>
</feature>
<accession>B9YYU9</accession>
<gene>
    <name evidence="4" type="ORF">FuraDRAFT_0284</name>
</gene>
<proteinExistence type="inferred from homology"/>
<dbReference type="InterPro" id="IPR035089">
    <property type="entry name" value="Phage_sheath_subtilisin"/>
</dbReference>
<comment type="caution">
    <text evidence="4">The sequence shown here is derived from an EMBL/GenBank/DDBJ whole genome shotgun (WGS) entry which is preliminary data.</text>
</comment>
<evidence type="ECO:0000313" key="4">
    <source>
        <dbReference type="EMBL" id="EEG10302.1"/>
    </source>
</evidence>
<sequence length="494" mass="51892">MTVPFNTIPSDMRVPLFYAEMDNSAANTATADKRTLLIGQKLAAGSALAGLPHLLNNIATVWTLFGRGSMLANMYERYIKSDPLATIWGIAVADPAGAAATGTITLGGAVTAAGTLAVYIDGQRVQVAVGATDTVAAVATALAAAITANTDLPVTAAAAASVVTLTTRWTGLTGNGIPVVANYYGLSGGEALPAGLTCAIVDMAGGAGAPDMAPVIAGMGDEEYDFIVSPYTDTAALNALQLEMGDSAGRWSYLRQIYGHVYSAARGSMATLVTLGAARNDQHCTIAGYELDVQAAPWGYAAAYAARNAVYLKADPSRPTQSGALEGILPARAGKRFAIAERKTLLNNGIATSYTAADTVRVERAITTYQKNAWGSPDNSYLDSETLHLSAAVLRRLKGVVTSKYGRHKLANDGTRFGAGAPIVTPAIFRGELVSEYAKMEKIGWVENAELFAANLIVERNADDPNRLDVLYPPDYINGLRVVALLNQFRLQYS</sequence>
<evidence type="ECO:0000313" key="5">
    <source>
        <dbReference type="Proteomes" id="UP000003165"/>
    </source>
</evidence>
<dbReference type="EMBL" id="ACIS01000001">
    <property type="protein sequence ID" value="EEG10302.1"/>
    <property type="molecule type" value="Genomic_DNA"/>
</dbReference>